<protein>
    <recommendedName>
        <fullName evidence="2">Single-stranded-DNA-specific exonuclease RecJ</fullName>
    </recommendedName>
</protein>
<dbReference type="Pfam" id="PF01368">
    <property type="entry name" value="DHH"/>
    <property type="match status" value="1"/>
</dbReference>
<evidence type="ECO:0000259" key="8">
    <source>
        <dbReference type="Pfam" id="PF17768"/>
    </source>
</evidence>
<reference evidence="9 10" key="1">
    <citation type="submission" date="2017-07" db="EMBL/GenBank/DDBJ databases">
        <title>Leptospira spp. isolated from tropical soils.</title>
        <authorList>
            <person name="Thibeaux R."/>
            <person name="Iraola G."/>
            <person name="Ferres I."/>
            <person name="Bierque E."/>
            <person name="Girault D."/>
            <person name="Soupe-Gilbert M.-E."/>
            <person name="Picardeau M."/>
            <person name="Goarant C."/>
        </authorList>
    </citation>
    <scope>NUCLEOTIDE SEQUENCE [LARGE SCALE GENOMIC DNA]</scope>
    <source>
        <strain evidence="9 10">FH2-C-A2</strain>
    </source>
</reference>
<dbReference type="Gene3D" id="3.10.310.30">
    <property type="match status" value="1"/>
</dbReference>
<dbReference type="GO" id="GO:0006310">
    <property type="term" value="P:DNA recombination"/>
    <property type="evidence" value="ECO:0007669"/>
    <property type="project" value="InterPro"/>
</dbReference>
<feature type="domain" description="DDH" evidence="6">
    <location>
        <begin position="74"/>
        <end position="202"/>
    </location>
</feature>
<feature type="domain" description="RecJ OB" evidence="8">
    <location>
        <begin position="529"/>
        <end position="630"/>
    </location>
</feature>
<evidence type="ECO:0000313" key="9">
    <source>
        <dbReference type="EMBL" id="PJZ66222.1"/>
    </source>
</evidence>
<dbReference type="AlphaFoldDB" id="A0A2M9ZCZ3"/>
<dbReference type="InterPro" id="IPR001667">
    <property type="entry name" value="DDH_dom"/>
</dbReference>
<evidence type="ECO:0000259" key="7">
    <source>
        <dbReference type="Pfam" id="PF02272"/>
    </source>
</evidence>
<evidence type="ECO:0000256" key="2">
    <source>
        <dbReference type="ARBA" id="ARBA00019841"/>
    </source>
</evidence>
<keyword evidence="3" id="KW-0540">Nuclease</keyword>
<dbReference type="Proteomes" id="UP000231912">
    <property type="component" value="Unassembled WGS sequence"/>
</dbReference>
<dbReference type="InterPro" id="IPR004610">
    <property type="entry name" value="RecJ"/>
</dbReference>
<gene>
    <name evidence="9" type="primary">recJ</name>
    <name evidence="9" type="ORF">CH371_08015</name>
</gene>
<evidence type="ECO:0000259" key="6">
    <source>
        <dbReference type="Pfam" id="PF01368"/>
    </source>
</evidence>
<dbReference type="Pfam" id="PF02272">
    <property type="entry name" value="DHHA1"/>
    <property type="match status" value="1"/>
</dbReference>
<dbReference type="GO" id="GO:0006281">
    <property type="term" value="P:DNA repair"/>
    <property type="evidence" value="ECO:0007669"/>
    <property type="project" value="InterPro"/>
</dbReference>
<sequence>MPQHGPEFHTLPPSNIQGLTALQSHIFGLRFGASKKDSRILSQNLKELPSPFLLPDMEEAVRILRDAVQEERSILLYGDRDSDGVCSTSLLATFLKGVHTGKLTVKTSSEEDYGLCAPAMKYVREVKPDLLVTLDFGTSNSAEIEELNREGMQVIVLDHHEIPDRIPSSCKLVSPKRSDSEYPTQKICTSVLAWKLITAWLYSTLEESNLVIWIPDGESFFSGTLVRKGVRLFQGDRSEAEKYYSGTIQDWPNVSKTEFPEREVFYSQLSSYPAVWDEVLRTLDLASIGTITDMMPLQGENRIIVQEGCKTLQKIKTGEYKHRPGLTRLLIQLDLDKKKVLSRDLGWSIGPALNAAGRMQKTEAALKLLLSSSESEAEVLASDLLKLNEERRERTKRNLFRVEGFLKRKRERTERSILFCYEPDFEPGVSGIVATKLVEQYKRPVIFIAPDHGHAKGSVRAYGGENVLNLLKKAENIFHQFGGHKEAGGFSLALDQIPSLAEILFQEADAWLREEKSGDSAEDSRSIVSLRAQDLKEEIYEQIGIFEPFGQENPSPLISVREARILSYRPLSDGKHARFKILSASDSIQCIVWNKAEEFSRALREKGSLDLWGQLEENTFRGKTNLQFVVGSFQ</sequence>
<dbReference type="InterPro" id="IPR051673">
    <property type="entry name" value="SSDNA_exonuclease_RecJ"/>
</dbReference>
<evidence type="ECO:0000256" key="4">
    <source>
        <dbReference type="ARBA" id="ARBA00022801"/>
    </source>
</evidence>
<dbReference type="SUPFAM" id="SSF64182">
    <property type="entry name" value="DHH phosphoesterases"/>
    <property type="match status" value="1"/>
</dbReference>
<evidence type="ECO:0000256" key="1">
    <source>
        <dbReference type="ARBA" id="ARBA00005915"/>
    </source>
</evidence>
<dbReference type="RefSeq" id="WP_100758466.1">
    <property type="nucleotide sequence ID" value="NZ_NPDT01000002.1"/>
</dbReference>
<keyword evidence="4" id="KW-0378">Hydrolase</keyword>
<dbReference type="PANTHER" id="PTHR30255">
    <property type="entry name" value="SINGLE-STRANDED-DNA-SPECIFIC EXONUCLEASE RECJ"/>
    <property type="match status" value="1"/>
</dbReference>
<comment type="caution">
    <text evidence="9">The sequence shown here is derived from an EMBL/GenBank/DDBJ whole genome shotgun (WGS) entry which is preliminary data.</text>
</comment>
<feature type="domain" description="DHHA1" evidence="7">
    <location>
        <begin position="417"/>
        <end position="506"/>
    </location>
</feature>
<name>A0A2M9ZCZ3_9LEPT</name>
<dbReference type="GO" id="GO:0003676">
    <property type="term" value="F:nucleic acid binding"/>
    <property type="evidence" value="ECO:0007669"/>
    <property type="project" value="InterPro"/>
</dbReference>
<dbReference type="Gene3D" id="3.90.1640.30">
    <property type="match status" value="2"/>
</dbReference>
<organism evidence="9 10">
    <name type="scientific">Leptospira wolffii</name>
    <dbReference type="NCBI Taxonomy" id="409998"/>
    <lineage>
        <taxon>Bacteria</taxon>
        <taxon>Pseudomonadati</taxon>
        <taxon>Spirochaetota</taxon>
        <taxon>Spirochaetia</taxon>
        <taxon>Leptospirales</taxon>
        <taxon>Leptospiraceae</taxon>
        <taxon>Leptospira</taxon>
    </lineage>
</organism>
<keyword evidence="5 9" id="KW-0269">Exonuclease</keyword>
<evidence type="ECO:0000256" key="3">
    <source>
        <dbReference type="ARBA" id="ARBA00022722"/>
    </source>
</evidence>
<dbReference type="EMBL" id="NPDT01000002">
    <property type="protein sequence ID" value="PJZ66222.1"/>
    <property type="molecule type" value="Genomic_DNA"/>
</dbReference>
<evidence type="ECO:0000313" key="10">
    <source>
        <dbReference type="Proteomes" id="UP000231912"/>
    </source>
</evidence>
<dbReference type="NCBIfam" id="TIGR00644">
    <property type="entry name" value="recJ"/>
    <property type="match status" value="1"/>
</dbReference>
<proteinExistence type="inferred from homology"/>
<dbReference type="Pfam" id="PF17768">
    <property type="entry name" value="RecJ_OB"/>
    <property type="match status" value="1"/>
</dbReference>
<evidence type="ECO:0000256" key="5">
    <source>
        <dbReference type="ARBA" id="ARBA00022839"/>
    </source>
</evidence>
<dbReference type="InterPro" id="IPR003156">
    <property type="entry name" value="DHHA1_dom"/>
</dbReference>
<accession>A0A2M9ZCZ3</accession>
<dbReference type="InterPro" id="IPR041122">
    <property type="entry name" value="RecJ_OB"/>
</dbReference>
<dbReference type="InterPro" id="IPR038763">
    <property type="entry name" value="DHH_sf"/>
</dbReference>
<comment type="similarity">
    <text evidence="1">Belongs to the RecJ family.</text>
</comment>
<dbReference type="PANTHER" id="PTHR30255:SF2">
    <property type="entry name" value="SINGLE-STRANDED-DNA-SPECIFIC EXONUCLEASE RECJ"/>
    <property type="match status" value="1"/>
</dbReference>
<dbReference type="GO" id="GO:0008409">
    <property type="term" value="F:5'-3' exonuclease activity"/>
    <property type="evidence" value="ECO:0007669"/>
    <property type="project" value="InterPro"/>
</dbReference>